<evidence type="ECO:0000313" key="1">
    <source>
        <dbReference type="EMBL" id="RIA95732.1"/>
    </source>
</evidence>
<gene>
    <name evidence="1" type="ORF">C1645_816321</name>
</gene>
<proteinExistence type="predicted"/>
<organism evidence="1 2">
    <name type="scientific">Glomus cerebriforme</name>
    <dbReference type="NCBI Taxonomy" id="658196"/>
    <lineage>
        <taxon>Eukaryota</taxon>
        <taxon>Fungi</taxon>
        <taxon>Fungi incertae sedis</taxon>
        <taxon>Mucoromycota</taxon>
        <taxon>Glomeromycotina</taxon>
        <taxon>Glomeromycetes</taxon>
        <taxon>Glomerales</taxon>
        <taxon>Glomeraceae</taxon>
        <taxon>Glomus</taxon>
    </lineage>
</organism>
<protein>
    <submittedName>
        <fullName evidence="1">Uncharacterized protein</fullName>
    </submittedName>
</protein>
<comment type="caution">
    <text evidence="1">The sequence shown here is derived from an EMBL/GenBank/DDBJ whole genome shotgun (WGS) entry which is preliminary data.</text>
</comment>
<reference evidence="1 2" key="1">
    <citation type="submission" date="2018-06" db="EMBL/GenBank/DDBJ databases">
        <title>Comparative genomics reveals the genomic features of Rhizophagus irregularis, R. cerebriforme, R. diaphanum and Gigaspora rosea, and their symbiotic lifestyle signature.</title>
        <authorList>
            <person name="Morin E."/>
            <person name="San Clemente H."/>
            <person name="Chen E.C.H."/>
            <person name="De La Providencia I."/>
            <person name="Hainaut M."/>
            <person name="Kuo A."/>
            <person name="Kohler A."/>
            <person name="Murat C."/>
            <person name="Tang N."/>
            <person name="Roy S."/>
            <person name="Loubradou J."/>
            <person name="Henrissat B."/>
            <person name="Grigoriev I.V."/>
            <person name="Corradi N."/>
            <person name="Roux C."/>
            <person name="Martin F.M."/>
        </authorList>
    </citation>
    <scope>NUCLEOTIDE SEQUENCE [LARGE SCALE GENOMIC DNA]</scope>
    <source>
        <strain evidence="1 2">DAOM 227022</strain>
    </source>
</reference>
<dbReference type="Proteomes" id="UP000265703">
    <property type="component" value="Unassembled WGS sequence"/>
</dbReference>
<evidence type="ECO:0000313" key="2">
    <source>
        <dbReference type="Proteomes" id="UP000265703"/>
    </source>
</evidence>
<name>A0A397TCV4_9GLOM</name>
<dbReference type="OrthoDB" id="2314453at2759"/>
<dbReference type="AlphaFoldDB" id="A0A397TCV4"/>
<dbReference type="EMBL" id="QKYT01000056">
    <property type="protein sequence ID" value="RIA95732.1"/>
    <property type="molecule type" value="Genomic_DNA"/>
</dbReference>
<sequence>MSTRQFKRNSICQYELNSFLRYLNYDNIHLFPFNNDPNKIATHVRLTTTINILTGKDLLKWNVQKEARRLQLRNRHVIDLATDKIWCLKCKNSQRQQFENLAKDANIINQNIRRVNDDTRKSISQINVRQVINEPLFDNFYNGTINFSDNNDLESLILPCGTLEKI</sequence>
<accession>A0A397TCV4</accession>
<keyword evidence="2" id="KW-1185">Reference proteome</keyword>